<comment type="similarity">
    <text evidence="2">Belongs to the threonine aldolase family.</text>
</comment>
<proteinExistence type="inferred from homology"/>
<dbReference type="EMBL" id="UOFW01000175">
    <property type="protein sequence ID" value="VAX06647.1"/>
    <property type="molecule type" value="Genomic_DNA"/>
</dbReference>
<keyword evidence="3" id="KW-0663">Pyridoxal phosphate</keyword>
<dbReference type="InterPro" id="IPR015424">
    <property type="entry name" value="PyrdxlP-dep_Trfase"/>
</dbReference>
<dbReference type="AlphaFoldDB" id="A0A3B1BPR0"/>
<dbReference type="PANTHER" id="PTHR48097:SF5">
    <property type="entry name" value="LOW SPECIFICITY L-THREONINE ALDOLASE"/>
    <property type="match status" value="1"/>
</dbReference>
<name>A0A3B1BPR0_9ZZZZ</name>
<organism evidence="5">
    <name type="scientific">hydrothermal vent metagenome</name>
    <dbReference type="NCBI Taxonomy" id="652676"/>
    <lineage>
        <taxon>unclassified sequences</taxon>
        <taxon>metagenomes</taxon>
        <taxon>ecological metagenomes</taxon>
    </lineage>
</organism>
<keyword evidence="5" id="KW-0456">Lyase</keyword>
<dbReference type="Gene3D" id="3.40.640.10">
    <property type="entry name" value="Type I PLP-dependent aspartate aminotransferase-like (Major domain)"/>
    <property type="match status" value="1"/>
</dbReference>
<evidence type="ECO:0000259" key="4">
    <source>
        <dbReference type="Pfam" id="PF01212"/>
    </source>
</evidence>
<evidence type="ECO:0000256" key="1">
    <source>
        <dbReference type="ARBA" id="ARBA00001933"/>
    </source>
</evidence>
<dbReference type="InterPro" id="IPR026273">
    <property type="entry name" value="Low_specificity_L-TA_bact"/>
</dbReference>
<evidence type="ECO:0000256" key="3">
    <source>
        <dbReference type="ARBA" id="ARBA00022898"/>
    </source>
</evidence>
<gene>
    <name evidence="5" type="ORF">MNBD_ALPHA03-1111</name>
</gene>
<accession>A0A3B1BPR0</accession>
<reference evidence="5" key="1">
    <citation type="submission" date="2018-06" db="EMBL/GenBank/DDBJ databases">
        <authorList>
            <person name="Zhirakovskaya E."/>
        </authorList>
    </citation>
    <scope>NUCLEOTIDE SEQUENCE</scope>
</reference>
<dbReference type="PIRSF" id="PIRSF038940">
    <property type="entry name" value="Low_specificity_LTA"/>
    <property type="match status" value="1"/>
</dbReference>
<sequence>MNFASDNWSGVVPQINQALIDHSTGPAAAYGDSDLDLKVKAKFSEIFEKEVAVFFVGTGTIANSLAIASLTKPGGISLCHREAHMIEDECGAPELFSGGGRLVGVNGEFGKIDPVDLKTKIGRFDPSFVHYGQCTAISITQATEAGTIYTLDEIDEITNLAKNTDLPVHMDGSRFANALVHLNTTPAQMTWKRGVDILSFGGTKNGCWCAEAIVLFNPDMAAQMSYMHKRAGQLYSKSRFIAAQYDAYLNDNLWLNLASHANNMANKLRLAINNAPAIRLGWTTQSNEVFCVMPDNRAQALRNKGASFHPWQVPVAMQEKPVAGESLFRFVTSFATSHSEIDQLLDIIGK</sequence>
<dbReference type="PANTHER" id="PTHR48097">
    <property type="entry name" value="L-THREONINE ALDOLASE-RELATED"/>
    <property type="match status" value="1"/>
</dbReference>
<dbReference type="SUPFAM" id="SSF53383">
    <property type="entry name" value="PLP-dependent transferases"/>
    <property type="match status" value="1"/>
</dbReference>
<dbReference type="GO" id="GO:0004793">
    <property type="term" value="F:threonine aldolase activity"/>
    <property type="evidence" value="ECO:0007669"/>
    <property type="project" value="InterPro"/>
</dbReference>
<dbReference type="Pfam" id="PF01212">
    <property type="entry name" value="Beta_elim_lyase"/>
    <property type="match status" value="1"/>
</dbReference>
<dbReference type="Gene3D" id="3.90.1150.10">
    <property type="entry name" value="Aspartate Aminotransferase, domain 1"/>
    <property type="match status" value="1"/>
</dbReference>
<dbReference type="InterPro" id="IPR015421">
    <property type="entry name" value="PyrdxlP-dep_Trfase_major"/>
</dbReference>
<dbReference type="InterPro" id="IPR001597">
    <property type="entry name" value="ArAA_b-elim_lyase/Thr_aldolase"/>
</dbReference>
<dbReference type="GO" id="GO:0006567">
    <property type="term" value="P:L-threonine catabolic process"/>
    <property type="evidence" value="ECO:0007669"/>
    <property type="project" value="InterPro"/>
</dbReference>
<comment type="cofactor">
    <cofactor evidence="1">
        <name>pyridoxal 5'-phosphate</name>
        <dbReference type="ChEBI" id="CHEBI:597326"/>
    </cofactor>
</comment>
<evidence type="ECO:0000256" key="2">
    <source>
        <dbReference type="ARBA" id="ARBA00006966"/>
    </source>
</evidence>
<dbReference type="InterPro" id="IPR015422">
    <property type="entry name" value="PyrdxlP-dep_Trfase_small"/>
</dbReference>
<evidence type="ECO:0000313" key="5">
    <source>
        <dbReference type="EMBL" id="VAX06647.1"/>
    </source>
</evidence>
<feature type="domain" description="Aromatic amino acid beta-eliminating lyase/threonine aldolase" evidence="4">
    <location>
        <begin position="3"/>
        <end position="288"/>
    </location>
</feature>
<dbReference type="EC" id="4.1.2.48" evidence="5"/>
<protein>
    <submittedName>
        <fullName evidence="5">Low-specificity L-threonine aldolase</fullName>
        <ecNumber evidence="5">4.1.2.48</ecNumber>
    </submittedName>
</protein>